<dbReference type="AlphaFoldDB" id="A0A0F9W9I8"/>
<gene>
    <name evidence="1" type="ORF">AAJ76_340000702</name>
</gene>
<accession>A0A0F9W9I8</accession>
<dbReference type="EMBL" id="JPQZ01000340">
    <property type="protein sequence ID" value="KKO73655.1"/>
    <property type="molecule type" value="Genomic_DNA"/>
</dbReference>
<comment type="caution">
    <text evidence="1">The sequence shown here is derived from an EMBL/GenBank/DDBJ whole genome shotgun (WGS) entry which is preliminary data.</text>
</comment>
<organism evidence="1 2">
    <name type="scientific">Vairimorpha ceranae</name>
    <dbReference type="NCBI Taxonomy" id="40302"/>
    <lineage>
        <taxon>Eukaryota</taxon>
        <taxon>Fungi</taxon>
        <taxon>Fungi incertae sedis</taxon>
        <taxon>Microsporidia</taxon>
        <taxon>Nosematidae</taxon>
        <taxon>Vairimorpha</taxon>
    </lineage>
</organism>
<evidence type="ECO:0000313" key="2">
    <source>
        <dbReference type="Proteomes" id="UP000034350"/>
    </source>
</evidence>
<dbReference type="Proteomes" id="UP000034350">
    <property type="component" value="Unassembled WGS sequence"/>
</dbReference>
<evidence type="ECO:0000313" key="1">
    <source>
        <dbReference type="EMBL" id="KKO73655.1"/>
    </source>
</evidence>
<keyword evidence="2" id="KW-1185">Reference proteome</keyword>
<reference evidence="1 2" key="1">
    <citation type="journal article" date="2015" name="Environ. Microbiol.">
        <title>Genome analyses suggest the presence of polyploidy and recent human-driven expansions in eight global populations of the honeybee pathogen Nosema ceranae.</title>
        <authorList>
            <person name="Pelin A."/>
            <person name="Selman M."/>
            <person name="Aris-Brosou S."/>
            <person name="Farinelli L."/>
            <person name="Corradi N."/>
        </authorList>
    </citation>
    <scope>NUCLEOTIDE SEQUENCE [LARGE SCALE GENOMIC DNA]</scope>
    <source>
        <strain evidence="1 2">PA08 1199</strain>
    </source>
</reference>
<protein>
    <submittedName>
        <fullName evidence="1">Uncharacterized protein</fullName>
    </submittedName>
</protein>
<name>A0A0F9W9I8_9MICR</name>
<sequence>MFVIFEIERTKVKIFKIFFLKCKNNYLLSNKFQILPMRLPVTYSYRNQILAHNEPN</sequence>
<dbReference type="VEuPathDB" id="MicrosporidiaDB:AAJ76_340000702"/>
<proteinExistence type="predicted"/>
<dbReference type="GeneID" id="36320166"/>
<dbReference type="RefSeq" id="XP_024329397.1">
    <property type="nucleotide sequence ID" value="XM_024475231.1"/>
</dbReference>